<name>A0ABQ9EMF6_TEGGR</name>
<proteinExistence type="predicted"/>
<dbReference type="EMBL" id="JARBDR010000813">
    <property type="protein sequence ID" value="KAJ8306426.1"/>
    <property type="molecule type" value="Genomic_DNA"/>
</dbReference>
<protein>
    <submittedName>
        <fullName evidence="2">Uncharacterized protein</fullName>
    </submittedName>
</protein>
<gene>
    <name evidence="2" type="ORF">KUTeg_016971</name>
</gene>
<dbReference type="Proteomes" id="UP001217089">
    <property type="component" value="Unassembled WGS sequence"/>
</dbReference>
<feature type="region of interest" description="Disordered" evidence="1">
    <location>
        <begin position="110"/>
        <end position="135"/>
    </location>
</feature>
<organism evidence="2 3">
    <name type="scientific">Tegillarca granosa</name>
    <name type="common">Malaysian cockle</name>
    <name type="synonym">Anadara granosa</name>
    <dbReference type="NCBI Taxonomy" id="220873"/>
    <lineage>
        <taxon>Eukaryota</taxon>
        <taxon>Metazoa</taxon>
        <taxon>Spiralia</taxon>
        <taxon>Lophotrochozoa</taxon>
        <taxon>Mollusca</taxon>
        <taxon>Bivalvia</taxon>
        <taxon>Autobranchia</taxon>
        <taxon>Pteriomorphia</taxon>
        <taxon>Arcoida</taxon>
        <taxon>Arcoidea</taxon>
        <taxon>Arcidae</taxon>
        <taxon>Tegillarca</taxon>
    </lineage>
</organism>
<dbReference type="Pfam" id="PF14854">
    <property type="entry name" value="LURAP"/>
    <property type="match status" value="1"/>
</dbReference>
<keyword evidence="3" id="KW-1185">Reference proteome</keyword>
<evidence type="ECO:0000313" key="3">
    <source>
        <dbReference type="Proteomes" id="UP001217089"/>
    </source>
</evidence>
<evidence type="ECO:0000256" key="1">
    <source>
        <dbReference type="SAM" id="MobiDB-lite"/>
    </source>
</evidence>
<accession>A0ABQ9EMF6</accession>
<reference evidence="2 3" key="1">
    <citation type="submission" date="2022-12" db="EMBL/GenBank/DDBJ databases">
        <title>Chromosome-level genome of Tegillarca granosa.</title>
        <authorList>
            <person name="Kim J."/>
        </authorList>
    </citation>
    <scope>NUCLEOTIDE SEQUENCE [LARGE SCALE GENOMIC DNA]</scope>
    <source>
        <strain evidence="2">Teg-2019</strain>
        <tissue evidence="2">Adductor muscle</tissue>
    </source>
</reference>
<dbReference type="InterPro" id="IPR039499">
    <property type="entry name" value="LURA1/LRA25"/>
</dbReference>
<evidence type="ECO:0000313" key="2">
    <source>
        <dbReference type="EMBL" id="KAJ8306426.1"/>
    </source>
</evidence>
<sequence length="135" mass="15479">MNSSTEKYYESIDFSNSCRQFYLRRLKLADDLKEKIKPPSLKTERGQPSKQLQKTTTIDTAMERLRSEMASLMEQDLSLMKQLLTLNETIEEIKQKRMYGVSKDSLGGTVHDLSGSDGSVSDTEMYIIDDEPEKL</sequence>
<comment type="caution">
    <text evidence="2">The sequence shown here is derived from an EMBL/GenBank/DDBJ whole genome shotgun (WGS) entry which is preliminary data.</text>
</comment>